<comment type="caution">
    <text evidence="2">The sequence shown here is derived from an EMBL/GenBank/DDBJ whole genome shotgun (WGS) entry which is preliminary data.</text>
</comment>
<proteinExistence type="predicted"/>
<organism evidence="2 3">
    <name type="scientific">Ensete ventricosum</name>
    <name type="common">Abyssinian banana</name>
    <name type="synonym">Musa ensete</name>
    <dbReference type="NCBI Taxonomy" id="4639"/>
    <lineage>
        <taxon>Eukaryota</taxon>
        <taxon>Viridiplantae</taxon>
        <taxon>Streptophyta</taxon>
        <taxon>Embryophyta</taxon>
        <taxon>Tracheophyta</taxon>
        <taxon>Spermatophyta</taxon>
        <taxon>Magnoliopsida</taxon>
        <taxon>Liliopsida</taxon>
        <taxon>Zingiberales</taxon>
        <taxon>Musaceae</taxon>
        <taxon>Ensete</taxon>
    </lineage>
</organism>
<evidence type="ECO:0000313" key="3">
    <source>
        <dbReference type="Proteomes" id="UP001222027"/>
    </source>
</evidence>
<feature type="region of interest" description="Disordered" evidence="1">
    <location>
        <begin position="115"/>
        <end position="143"/>
    </location>
</feature>
<name>A0AAV8QPZ1_ENSVE</name>
<evidence type="ECO:0000256" key="1">
    <source>
        <dbReference type="SAM" id="MobiDB-lite"/>
    </source>
</evidence>
<dbReference type="Proteomes" id="UP001222027">
    <property type="component" value="Unassembled WGS sequence"/>
</dbReference>
<evidence type="ECO:0000313" key="2">
    <source>
        <dbReference type="EMBL" id="KAJ8477580.1"/>
    </source>
</evidence>
<protein>
    <submittedName>
        <fullName evidence="2">Uncharacterized protein</fullName>
    </submittedName>
</protein>
<dbReference type="EMBL" id="JAQQAF010000006">
    <property type="protein sequence ID" value="KAJ8477580.1"/>
    <property type="molecule type" value="Genomic_DNA"/>
</dbReference>
<sequence>MTQPRSRSPPRVIAAFIFATNGAHAIRDACAELLRREPPLRSFPRDSLSRRPSRSRLQKPPTIIPASSYDCRPQQCLTTRPVSVAISFVRNNGHQPPLPTAKFAATVGWAATGNNDSSAARSRPSHLCMSNDDSRLPTNRRTS</sequence>
<accession>A0AAV8QPZ1</accession>
<dbReference type="AlphaFoldDB" id="A0AAV8QPZ1"/>
<keyword evidence="3" id="KW-1185">Reference proteome</keyword>
<gene>
    <name evidence="2" type="ORF">OPV22_021307</name>
</gene>
<reference evidence="2 3" key="1">
    <citation type="submission" date="2022-12" db="EMBL/GenBank/DDBJ databases">
        <title>Chromosome-scale assembly of the Ensete ventricosum genome.</title>
        <authorList>
            <person name="Dussert Y."/>
            <person name="Stocks J."/>
            <person name="Wendawek A."/>
            <person name="Woldeyes F."/>
            <person name="Nichols R.A."/>
            <person name="Borrell J.S."/>
        </authorList>
    </citation>
    <scope>NUCLEOTIDE SEQUENCE [LARGE SCALE GENOMIC DNA]</scope>
    <source>
        <strain evidence="3">cv. Maze</strain>
        <tissue evidence="2">Seeds</tissue>
    </source>
</reference>
<feature type="region of interest" description="Disordered" evidence="1">
    <location>
        <begin position="41"/>
        <end position="65"/>
    </location>
</feature>